<dbReference type="Gene3D" id="3.30.40.10">
    <property type="entry name" value="Zinc/RING finger domain, C3HC4 (zinc finger)"/>
    <property type="match status" value="1"/>
</dbReference>
<dbReference type="PANTHER" id="PTHR46174:SF1">
    <property type="entry name" value="CXXC-TYPE ZINC FINGER PROTEIN 1"/>
    <property type="match status" value="1"/>
</dbReference>
<keyword evidence="4" id="KW-0862">Zinc</keyword>
<feature type="compositionally biased region" description="Polar residues" evidence="6">
    <location>
        <begin position="426"/>
        <end position="442"/>
    </location>
</feature>
<dbReference type="EMBL" id="DF830072">
    <property type="protein sequence ID" value="GAK64487.1"/>
    <property type="molecule type" value="Genomic_DNA"/>
</dbReference>
<dbReference type="SMART" id="SM00249">
    <property type="entry name" value="PHD"/>
    <property type="match status" value="1"/>
</dbReference>
<evidence type="ECO:0000256" key="1">
    <source>
        <dbReference type="ARBA" id="ARBA00004123"/>
    </source>
</evidence>
<feature type="compositionally biased region" description="Basic residues" evidence="6">
    <location>
        <begin position="287"/>
        <end position="299"/>
    </location>
</feature>
<feature type="region of interest" description="Disordered" evidence="6">
    <location>
        <begin position="404"/>
        <end position="447"/>
    </location>
</feature>
<dbReference type="InterPro" id="IPR019786">
    <property type="entry name" value="Zinc_finger_PHD-type_CS"/>
</dbReference>
<evidence type="ECO:0000256" key="6">
    <source>
        <dbReference type="SAM" id="MobiDB-lite"/>
    </source>
</evidence>
<dbReference type="InterPro" id="IPR011011">
    <property type="entry name" value="Znf_FYVE_PHD"/>
</dbReference>
<evidence type="ECO:0000256" key="5">
    <source>
        <dbReference type="ARBA" id="ARBA00023242"/>
    </source>
</evidence>
<feature type="compositionally biased region" description="Polar residues" evidence="6">
    <location>
        <begin position="1172"/>
        <end position="1186"/>
    </location>
</feature>
<reference evidence="8" key="1">
    <citation type="submission" date="2014-07" db="EMBL/GenBank/DDBJ databases">
        <title>Draft genome sequence of the yeast Pseudozyma antarctica JCM 10317 known as a producer of lipase B which used in a wide range of industrial applications.</title>
        <authorList>
            <person name="Morita T."/>
            <person name="Saika A."/>
            <person name="Koike H."/>
        </authorList>
    </citation>
    <scope>NUCLEOTIDE SEQUENCE</scope>
    <source>
        <strain evidence="8">JCM 10317</strain>
    </source>
</reference>
<dbReference type="GO" id="GO:0008270">
    <property type="term" value="F:zinc ion binding"/>
    <property type="evidence" value="ECO:0007669"/>
    <property type="project" value="UniProtKB-KW"/>
</dbReference>
<feature type="region of interest" description="Disordered" evidence="6">
    <location>
        <begin position="719"/>
        <end position="739"/>
    </location>
</feature>
<dbReference type="HOGENOM" id="CLU_285306_0_0_1"/>
<dbReference type="InterPro" id="IPR019787">
    <property type="entry name" value="Znf_PHD-finger"/>
</dbReference>
<dbReference type="GO" id="GO:0045893">
    <property type="term" value="P:positive regulation of DNA-templated transcription"/>
    <property type="evidence" value="ECO:0007669"/>
    <property type="project" value="TreeGrafter"/>
</dbReference>
<feature type="region of interest" description="Disordered" evidence="6">
    <location>
        <begin position="1023"/>
        <end position="1066"/>
    </location>
</feature>
<dbReference type="Pfam" id="PF00628">
    <property type="entry name" value="PHD"/>
    <property type="match status" value="1"/>
</dbReference>
<keyword evidence="5" id="KW-0539">Nucleus</keyword>
<dbReference type="PROSITE" id="PS01359">
    <property type="entry name" value="ZF_PHD_1"/>
    <property type="match status" value="1"/>
</dbReference>
<dbReference type="RefSeq" id="XP_014657427.1">
    <property type="nucleotide sequence ID" value="XM_014801941.1"/>
</dbReference>
<keyword evidence="3" id="KW-0863">Zinc-finger</keyword>
<dbReference type="GeneID" id="26303584"/>
<feature type="compositionally biased region" description="Polar residues" evidence="6">
    <location>
        <begin position="1038"/>
        <end position="1053"/>
    </location>
</feature>
<feature type="compositionally biased region" description="Polar residues" evidence="6">
    <location>
        <begin position="589"/>
        <end position="602"/>
    </location>
</feature>
<dbReference type="InterPro" id="IPR013083">
    <property type="entry name" value="Znf_RING/FYVE/PHD"/>
</dbReference>
<accession>A0A081CCU1</accession>
<evidence type="ECO:0000256" key="2">
    <source>
        <dbReference type="ARBA" id="ARBA00022723"/>
    </source>
</evidence>
<feature type="compositionally biased region" description="Basic and acidic residues" evidence="6">
    <location>
        <begin position="1025"/>
        <end position="1037"/>
    </location>
</feature>
<feature type="region of interest" description="Disordered" evidence="6">
    <location>
        <begin position="555"/>
        <end position="641"/>
    </location>
</feature>
<evidence type="ECO:0000256" key="4">
    <source>
        <dbReference type="ARBA" id="ARBA00022833"/>
    </source>
</evidence>
<dbReference type="Proteomes" id="UP000053758">
    <property type="component" value="Unassembled WGS sequence"/>
</dbReference>
<name>A0A081CCU1_PSEA2</name>
<feature type="compositionally biased region" description="Low complexity" evidence="6">
    <location>
        <begin position="411"/>
        <end position="424"/>
    </location>
</feature>
<dbReference type="GO" id="GO:0048188">
    <property type="term" value="C:Set1C/COMPASS complex"/>
    <property type="evidence" value="ECO:0007669"/>
    <property type="project" value="InterPro"/>
</dbReference>
<dbReference type="InterPro" id="IPR001965">
    <property type="entry name" value="Znf_PHD"/>
</dbReference>
<feature type="region of interest" description="Disordered" evidence="6">
    <location>
        <begin position="1092"/>
        <end position="1125"/>
    </location>
</feature>
<evidence type="ECO:0000259" key="7">
    <source>
        <dbReference type="SMART" id="SM00249"/>
    </source>
</evidence>
<evidence type="ECO:0000313" key="9">
    <source>
        <dbReference type="Proteomes" id="UP000053758"/>
    </source>
</evidence>
<protein>
    <recommendedName>
        <fullName evidence="7">Zinc finger PHD-type domain-containing protein</fullName>
    </recommendedName>
</protein>
<dbReference type="InterPro" id="IPR037869">
    <property type="entry name" value="Spp1/CFP1"/>
</dbReference>
<sequence length="1334" mass="142009">MWTSQPLTNDRVDQEAVGRWQRWVPAKSIFLARASWHRIAVSHFHSRKTRAERFERLPASGAEIAASASAAAVGHGAISRANARSGPPAFRTSSQRSFAIASNPHPSPLPLTIITIITITIKHHHPIVSTTTIPSSIDNLPSFPHPPLQIFTEFRPLSSTAAPALIASNDTHLPHRITISVGYRPFPFRHAHILLTHNWIARTHARADAIGTRSKALPLVDSRLSLSSLLFGTRKRPTRVASIDLDTMASALSPSMINIQVPFADAGHLKAPGYLSQPTSLAPSPQKKQRHSSPSKRRSLTPSVSASSSPLKKGRTGFKRTTSTANIMDTVMNSRVATDHDAVPAFGLGIPTSTSNIFEYSRSSPVASSSQTTLADLENDEAANVLSTPRRGKRVGNVHMGWESPLDADQTPTAASVAATAPHTLPKSSRTRASAQSVSVEASPSKRKASTAFASELRLSRRSLVDTAGWASAAMISSVPLAEDRINSSPGFSPRFVPEPVMTGLITAETRDPLAAFINDASPVCSQNPRLVPVEVEGLGRVAVHPDFAQQIAESPCAAQSDAQRRFSTASEREAALLRGSDSEDSAARSDNGSSTDPTSAGTPCPSGVSPSFSLSSQFPCSEPRSPTKKGAMAASYSEHHASDTQKALSALMRVASPDAVAQQEARLWCPRLGGSTATTVAKLPILDWPDRPDGPWSAAGRHIDELKQKRRQGIQRWLESDSADETQDDAQESSGAAYRHHPMVAKALLDRARKQHRTQMSSAVVAAASAISPSKRGRKPKQPHLLHVQETPSKRRGRKPKVAASIASSSRKSVATGASLARSNTSAIIGCKCGIDDDSIIMVQCDGCRSWLHLPCVGVNTVNDLDDEWYCDDCCDAALTEHLSPASSMPTSIGSYAHLSTPEALEAALAGQEPVFTLPSGTPIHRYGVAVSSSIALAPSPPLLSVGDRGGRSTAKRQGQGRSRAERVGWRINEPGSPLARKSTTASSGVRPAVPETPSKSSEATVDFTDASATPSLLAGFSRADWEPTRARRASERQTTPTRVLGMSTPSRHASGRKPSHSGPLSLGLCDDEPPHADLFSTPSRLASGGSWAYRAGGQPLGSQTPSRSAGRHQRIDSFSGGLLSTPGRDFLSGAFGTEPSTSMPSLVYSSGYIDGLDDHLSGDGFYSGSNSRAWQLQSPTSSTRAARARQPSGFGTPWSSSLLKTPELQPRQAHTSSVRSGRYDTSDDFPPSSSPFPRTPTFDMSSPRFTPHGSHHSSGAHERHPSHLGLGLPSSSSARLHKALGADLHKGGASRDDRSLSASAHAKHRQVSTEVPMGLGIGLDLDDVLDWS</sequence>
<feature type="compositionally biased region" description="Basic residues" evidence="6">
    <location>
        <begin position="776"/>
        <end position="785"/>
    </location>
</feature>
<evidence type="ECO:0000313" key="8">
    <source>
        <dbReference type="EMBL" id="GAK64487.1"/>
    </source>
</evidence>
<feature type="region of interest" description="Disordered" evidence="6">
    <location>
        <begin position="942"/>
        <end position="1008"/>
    </location>
</feature>
<feature type="compositionally biased region" description="Acidic residues" evidence="6">
    <location>
        <begin position="722"/>
        <end position="732"/>
    </location>
</feature>
<dbReference type="SUPFAM" id="SSF57903">
    <property type="entry name" value="FYVE/PHD zinc finger"/>
    <property type="match status" value="1"/>
</dbReference>
<feature type="domain" description="Zinc finger PHD-type" evidence="7">
    <location>
        <begin position="831"/>
        <end position="876"/>
    </location>
</feature>
<organism evidence="8">
    <name type="scientific">Pseudozyma antarctica</name>
    <name type="common">Yeast</name>
    <name type="synonym">Candida antarctica</name>
    <dbReference type="NCBI Taxonomy" id="84753"/>
    <lineage>
        <taxon>Eukaryota</taxon>
        <taxon>Fungi</taxon>
        <taxon>Dikarya</taxon>
        <taxon>Basidiomycota</taxon>
        <taxon>Ustilaginomycotina</taxon>
        <taxon>Ustilaginomycetes</taxon>
        <taxon>Ustilaginales</taxon>
        <taxon>Ustilaginaceae</taxon>
        <taxon>Moesziomyces</taxon>
    </lineage>
</organism>
<feature type="compositionally biased region" description="Low complexity" evidence="6">
    <location>
        <begin position="300"/>
        <end position="311"/>
    </location>
</feature>
<keyword evidence="9" id="KW-1185">Reference proteome</keyword>
<gene>
    <name evidence="8" type="ORF">PAN0_005d2701</name>
</gene>
<feature type="compositionally biased region" description="Low complexity" evidence="6">
    <location>
        <begin position="606"/>
        <end position="622"/>
    </location>
</feature>
<evidence type="ECO:0000256" key="3">
    <source>
        <dbReference type="ARBA" id="ARBA00022771"/>
    </source>
</evidence>
<feature type="region of interest" description="Disordered" evidence="6">
    <location>
        <begin position="770"/>
        <end position="810"/>
    </location>
</feature>
<dbReference type="CDD" id="cd15522">
    <property type="entry name" value="PHD_TAF3"/>
    <property type="match status" value="1"/>
</dbReference>
<proteinExistence type="predicted"/>
<dbReference type="PANTHER" id="PTHR46174">
    <property type="entry name" value="CXXC-TYPE ZINC FINGER PROTEIN 1"/>
    <property type="match status" value="1"/>
</dbReference>
<feature type="region of interest" description="Disordered" evidence="6">
    <location>
        <begin position="274"/>
        <end position="319"/>
    </location>
</feature>
<feature type="compositionally biased region" description="Basic and acidic residues" evidence="6">
    <location>
        <begin position="1289"/>
        <end position="1301"/>
    </location>
</feature>
<feature type="compositionally biased region" description="Low complexity" evidence="6">
    <location>
        <begin position="1269"/>
        <end position="1279"/>
    </location>
</feature>
<keyword evidence="2" id="KW-0479">Metal-binding</keyword>
<comment type="subcellular location">
    <subcellularLocation>
        <location evidence="1">Nucleus</location>
    </subcellularLocation>
</comment>
<feature type="region of interest" description="Disordered" evidence="6">
    <location>
        <begin position="1172"/>
        <end position="1313"/>
    </location>
</feature>